<evidence type="ECO:0000259" key="1">
    <source>
        <dbReference type="Pfam" id="PF08241"/>
    </source>
</evidence>
<sequence length="232" mass="25484">MLECSICGGTQFSSREILWDELIAAWGLCREEVEYINRQQGCFCVACRANLRVVALGEAVRDALGVEGPMTAWTADPRLAGLRVLDVNGATAISNALSHLPGYVRGNFPEVNMEALPYPAAAFDLVVHSDTLEHVPHPLRGLEECRRVLRPGGHLCFTIPVVVGRLTRSRDGLPPSWHGNSSQNSDDYLVQTEYGADMWTQVMRAGFTRVTLHQVSYPAAIAITAWTPPARN</sequence>
<reference evidence="3" key="2">
    <citation type="submission" date="2007-04" db="EMBL/GenBank/DDBJ databases">
        <title>Complete genome sequence of the nitrogen-fixing bacterium Azorhizobium caulinodans ORS571.</title>
        <authorList>
            <person name="Lee K.B."/>
            <person name="Backer P.D."/>
            <person name="Aono T."/>
            <person name="Liu C.T."/>
            <person name="Suzuki S."/>
            <person name="Suzuki T."/>
            <person name="Kaneko T."/>
            <person name="Yamada M."/>
            <person name="Tabata S."/>
            <person name="Kupfer D.M."/>
            <person name="Najar F.Z."/>
            <person name="Wiley G.B."/>
            <person name="Roe B."/>
            <person name="Binnewies T."/>
            <person name="Ussery D."/>
            <person name="Vereecke D."/>
            <person name="Gevers D."/>
            <person name="Holsters M."/>
            <person name="Oyaizu H."/>
        </authorList>
    </citation>
    <scope>NUCLEOTIDE SEQUENCE [LARGE SCALE GENOMIC DNA]</scope>
    <source>
        <strain evidence="3">ATCC 43989 / DSM 5975 / JCM 20966 / LMG 6465 / NBRC 14845 / NCIMB 13405 / ORS 571</strain>
    </source>
</reference>
<evidence type="ECO:0000313" key="3">
    <source>
        <dbReference type="Proteomes" id="UP000000270"/>
    </source>
</evidence>
<dbReference type="EMBL" id="AP009384">
    <property type="protein sequence ID" value="BAF90578.1"/>
    <property type="molecule type" value="Genomic_DNA"/>
</dbReference>
<reference evidence="2 3" key="3">
    <citation type="journal article" date="2008" name="BMC Genomics">
        <title>The genome of the versatile nitrogen fixer Azorhizobium caulinodans ORS571.</title>
        <authorList>
            <person name="Lee KB."/>
            <person name="Backer P.D."/>
            <person name="Aono T."/>
            <person name="Liu CT."/>
            <person name="Suzuki S."/>
            <person name="Suzuki T."/>
            <person name="Kaneko T."/>
            <person name="Yamada M."/>
            <person name="Tabata S."/>
            <person name="Kupfer D.M."/>
            <person name="Najar F.Z."/>
            <person name="Wiley G.B."/>
            <person name="Roe B."/>
            <person name="Binnewies T.T."/>
            <person name="Ussery D.W."/>
            <person name="D'Haeze W."/>
            <person name="Herder J.D."/>
            <person name="Gevers D."/>
            <person name="Vereecke D."/>
            <person name="Holsters M."/>
            <person name="Oyaizu H."/>
        </authorList>
    </citation>
    <scope>NUCLEOTIDE SEQUENCE [LARGE SCALE GENOMIC DNA]</scope>
    <source>
        <strain evidence="3">ATCC 43989 / DSM 5975 / JCM 20966 / LMG 6465 / NBRC 14845 / NCIMB 13405 / ORS 571</strain>
    </source>
</reference>
<organism evidence="2 3">
    <name type="scientific">Azorhizobium caulinodans (strain ATCC 43989 / DSM 5975 / JCM 20966 / LMG 6465 / NBRC 14845 / NCIMB 13405 / ORS 571)</name>
    <dbReference type="NCBI Taxonomy" id="438753"/>
    <lineage>
        <taxon>Bacteria</taxon>
        <taxon>Pseudomonadati</taxon>
        <taxon>Pseudomonadota</taxon>
        <taxon>Alphaproteobacteria</taxon>
        <taxon>Hyphomicrobiales</taxon>
        <taxon>Xanthobacteraceae</taxon>
        <taxon>Azorhizobium</taxon>
    </lineage>
</organism>
<accession>A8HZG3</accession>
<dbReference type="GO" id="GO:0008757">
    <property type="term" value="F:S-adenosylmethionine-dependent methyltransferase activity"/>
    <property type="evidence" value="ECO:0007669"/>
    <property type="project" value="InterPro"/>
</dbReference>
<dbReference type="CDD" id="cd02440">
    <property type="entry name" value="AdoMet_MTases"/>
    <property type="match status" value="1"/>
</dbReference>
<feature type="domain" description="Methyltransferase type 11" evidence="1">
    <location>
        <begin position="106"/>
        <end position="157"/>
    </location>
</feature>
<dbReference type="eggNOG" id="COG2226">
    <property type="taxonomic scope" value="Bacteria"/>
</dbReference>
<dbReference type="Proteomes" id="UP000000270">
    <property type="component" value="Chromosome"/>
</dbReference>
<reference evidence="2 3" key="5">
    <citation type="journal article" date="2010" name="Appl. Environ. Microbiol.">
        <title>phrR-like gene praR of Azorhizobium caulinodans ORS571 is essential for symbiosis with Sesbania rostrata and is involved in expression of reb genes.</title>
        <authorList>
            <person name="Akiba N."/>
            <person name="Aono T."/>
            <person name="Toyazaki H."/>
            <person name="Sato S."/>
            <person name="Oyaizu H."/>
        </authorList>
    </citation>
    <scope>NUCLEOTIDE SEQUENCE [LARGE SCALE GENOMIC DNA]</scope>
    <source>
        <strain evidence="3">ATCC 43989 / DSM 5975 / JCM 20966 / LMG 6465 / NBRC 14845 / NCIMB 13405 / ORS 571</strain>
    </source>
</reference>
<reference evidence="2 3" key="6">
    <citation type="journal article" date="2011" name="Appl. Environ. Microbiol.">
        <title>Involvement of the azorhizobial chromosome partition gene (parA) in the onset of bacteroid differentiation during Sesbania rostrata stem nodule development.</title>
        <authorList>
            <person name="Liu CT."/>
            <person name="Lee KB."/>
            <person name="Wang YS."/>
            <person name="Peng MH."/>
            <person name="Lee KT."/>
            <person name="Suzuki S."/>
            <person name="Suzuki T."/>
            <person name="Oyaizu H."/>
        </authorList>
    </citation>
    <scope>NUCLEOTIDE SEQUENCE [LARGE SCALE GENOMIC DNA]</scope>
    <source>
        <strain evidence="3">ATCC 43989 / DSM 5975 / JCM 20966 / LMG 6465 / NBRC 14845 / NCIMB 13405 / ORS 571</strain>
    </source>
</reference>
<evidence type="ECO:0000313" key="2">
    <source>
        <dbReference type="EMBL" id="BAF90578.1"/>
    </source>
</evidence>
<keyword evidence="3" id="KW-1185">Reference proteome</keyword>
<dbReference type="InterPro" id="IPR029063">
    <property type="entry name" value="SAM-dependent_MTases_sf"/>
</dbReference>
<dbReference type="HOGENOM" id="CLU_1118317_0_0_5"/>
<dbReference type="KEGG" id="azc:AZC_4580"/>
<dbReference type="SUPFAM" id="SSF53335">
    <property type="entry name" value="S-adenosyl-L-methionine-dependent methyltransferases"/>
    <property type="match status" value="1"/>
</dbReference>
<dbReference type="InterPro" id="IPR013216">
    <property type="entry name" value="Methyltransf_11"/>
</dbReference>
<reference evidence="2 3" key="1">
    <citation type="journal article" date="2007" name="Appl. Environ. Microbiol.">
        <title>Rhizobial factors required for stem nodule maturation and maintenance in Sesbania rostrata-Azorhizobium caulinodans ORS571 symbiosis.</title>
        <authorList>
            <person name="Suzuki S."/>
            <person name="Aono T."/>
            <person name="Lee KB."/>
            <person name="Suzuki T."/>
            <person name="Liu CT."/>
            <person name="Miwa H."/>
            <person name="Wakao S."/>
            <person name="Iki T."/>
            <person name="Oyaizu H."/>
        </authorList>
    </citation>
    <scope>NUCLEOTIDE SEQUENCE [LARGE SCALE GENOMIC DNA]</scope>
    <source>
        <strain evidence="3">ATCC 43989 / DSM 5975 / JCM 20966 / LMG 6465 / NBRC 14845 / NCIMB 13405 / ORS 571</strain>
    </source>
</reference>
<protein>
    <recommendedName>
        <fullName evidence="1">Methyltransferase type 11 domain-containing protein</fullName>
    </recommendedName>
</protein>
<proteinExistence type="predicted"/>
<dbReference type="Pfam" id="PF08241">
    <property type="entry name" value="Methyltransf_11"/>
    <property type="match status" value="1"/>
</dbReference>
<name>A8HZG3_AZOC5</name>
<reference evidence="2 3" key="4">
    <citation type="journal article" date="2009" name="Appl. Environ. Microbiol.">
        <title>Comparative genome-wide transcriptional profiling of Azorhizobium caulinodans ORS571 grown under free-living and symbiotic conditions.</title>
        <authorList>
            <person name="Tsukada S."/>
            <person name="Aono T."/>
            <person name="Akiba N."/>
            <person name="Lee KB."/>
            <person name="Liu CT."/>
            <person name="Toyazaki H."/>
            <person name="Oyaizu H."/>
        </authorList>
    </citation>
    <scope>NUCLEOTIDE SEQUENCE [LARGE SCALE GENOMIC DNA]</scope>
    <source>
        <strain evidence="3">ATCC 43989 / DSM 5975 / JCM 20966 / LMG 6465 / NBRC 14845 / NCIMB 13405 / ORS 571</strain>
    </source>
</reference>
<gene>
    <name evidence="2" type="ordered locus">AZC_4580</name>
</gene>
<dbReference type="Gene3D" id="3.40.50.150">
    <property type="entry name" value="Vaccinia Virus protein VP39"/>
    <property type="match status" value="1"/>
</dbReference>
<dbReference type="RefSeq" id="WP_012173099.1">
    <property type="nucleotide sequence ID" value="NC_009937.1"/>
</dbReference>
<dbReference type="STRING" id="438753.AZC_4580"/>
<dbReference type="AlphaFoldDB" id="A8HZG3"/>